<feature type="domain" description="Helicase C-terminal" evidence="15">
    <location>
        <begin position="778"/>
        <end position="938"/>
    </location>
</feature>
<comment type="similarity">
    <text evidence="2">Belongs to the SNF2/RAD54 helicase family.</text>
</comment>
<dbReference type="GO" id="GO:0008094">
    <property type="term" value="F:ATP-dependent activity, acting on DNA"/>
    <property type="evidence" value="ECO:0007669"/>
    <property type="project" value="TreeGrafter"/>
</dbReference>
<evidence type="ECO:0000256" key="9">
    <source>
        <dbReference type="ARBA" id="ARBA00022840"/>
    </source>
</evidence>
<dbReference type="Gene3D" id="3.30.70.2330">
    <property type="match status" value="1"/>
</dbReference>
<organism evidence="16 17">
    <name type="scientific">Verticillium nonalfalfae</name>
    <dbReference type="NCBI Taxonomy" id="1051616"/>
    <lineage>
        <taxon>Eukaryota</taxon>
        <taxon>Fungi</taxon>
        <taxon>Dikarya</taxon>
        <taxon>Ascomycota</taxon>
        <taxon>Pezizomycotina</taxon>
        <taxon>Sordariomycetes</taxon>
        <taxon>Hypocreomycetidae</taxon>
        <taxon>Glomerellales</taxon>
        <taxon>Plectosphaerellaceae</taxon>
        <taxon>Verticillium</taxon>
    </lineage>
</organism>
<keyword evidence="7" id="KW-0347">Helicase</keyword>
<dbReference type="Pfam" id="PF13923">
    <property type="entry name" value="zf-C3HC4_2"/>
    <property type="match status" value="1"/>
</dbReference>
<feature type="compositionally biased region" description="Low complexity" evidence="12">
    <location>
        <begin position="39"/>
        <end position="69"/>
    </location>
</feature>
<evidence type="ECO:0000256" key="4">
    <source>
        <dbReference type="ARBA" id="ARBA00022741"/>
    </source>
</evidence>
<dbReference type="SUPFAM" id="SSF52540">
    <property type="entry name" value="P-loop containing nucleoside triphosphate hydrolases"/>
    <property type="match status" value="2"/>
</dbReference>
<dbReference type="SMART" id="SM00184">
    <property type="entry name" value="RING"/>
    <property type="match status" value="1"/>
</dbReference>
<dbReference type="RefSeq" id="XP_028495442.1">
    <property type="nucleotide sequence ID" value="XM_028640330.1"/>
</dbReference>
<dbReference type="EMBL" id="RBVV01000042">
    <property type="protein sequence ID" value="RNJ57284.1"/>
    <property type="molecule type" value="Genomic_DNA"/>
</dbReference>
<dbReference type="InterPro" id="IPR014905">
    <property type="entry name" value="HIRAN"/>
</dbReference>
<dbReference type="GeneID" id="39609880"/>
<keyword evidence="10" id="KW-0539">Nucleus</keyword>
<keyword evidence="17" id="KW-1185">Reference proteome</keyword>
<keyword evidence="6" id="KW-0378">Hydrolase</keyword>
<dbReference type="InterPro" id="IPR001650">
    <property type="entry name" value="Helicase_C-like"/>
</dbReference>
<comment type="caution">
    <text evidence="16">The sequence shown here is derived from an EMBL/GenBank/DDBJ whole genome shotgun (WGS) entry which is preliminary data.</text>
</comment>
<dbReference type="InterPro" id="IPR014001">
    <property type="entry name" value="Helicase_ATP-bd"/>
</dbReference>
<dbReference type="Gene3D" id="3.30.40.10">
    <property type="entry name" value="Zinc/RING finger domain, C3HC4 (zinc finger)"/>
    <property type="match status" value="1"/>
</dbReference>
<proteinExistence type="inferred from homology"/>
<dbReference type="GO" id="GO:0005634">
    <property type="term" value="C:nucleus"/>
    <property type="evidence" value="ECO:0007669"/>
    <property type="project" value="UniProtKB-SubCell"/>
</dbReference>
<dbReference type="Pfam" id="PF00271">
    <property type="entry name" value="Helicase_C"/>
    <property type="match status" value="1"/>
</dbReference>
<reference evidence="16 17" key="1">
    <citation type="submission" date="2018-10" db="EMBL/GenBank/DDBJ databases">
        <title>Genome sequence of Verticillium nonalfalfae VnAa140.</title>
        <authorList>
            <person name="Stajich J.E."/>
            <person name="Kasson M.T."/>
        </authorList>
    </citation>
    <scope>NUCLEOTIDE SEQUENCE [LARGE SCALE GENOMIC DNA]</scope>
    <source>
        <strain evidence="16 17">VnAa140</strain>
    </source>
</reference>
<sequence length="948" mass="105935">MSGPKRYHDVIDLTDDVDEGSGRDETFSGGPPRKRHAPSSHLSQSSPSRGHIASSQSSSSQRHNATSTSQSSWSPRVPPHRGPQNGRVYPSSSQPIADDVEVIDLTQSNDEPSMEFYGSLPTKVVGVRYYAGNASAGEIVLCNREPHNQYDANALQVTNVLGDQIGHIPRNVAAKLAPYLDRGEIMLECQLSGEMNFYDCPIRLRVYGPSDRAARRALEDRLKKDRIFKAAELSSSRTEAETRRDEEARGVEFRGVGTETNAHLKARADAAELRMQQARNATKYEPPEGVTIVDLVATSETIDVRKGADAIKTMTEEQMAAMPMADEPAFLVSKLLPYQLQGLHWMLAKEDPQLPKKDSSDSVQLWRWQQNKRGMVNIATKFSVAGEAKLLSGGILADDMGLGKTLQVISLILSGTGSGPTLIVAPVSVMSNWQQQFDAHVRKDKAPKIHIHHGSAASEELSGYDVVITSYGKLAKERLEKTDSARGPLMSVDWRRVVLDEGHTIRNAKTQAARAACQLRAASRWVLTGTPIVNNLQDLQSMLAFLHMTGGVEQPTIFNTVITRPLTWGHKRAEALLQSIMHDLCLRRRKDMAFVDLKLPPKTEYVHRITFRRDENEKYKVLLQEAQGVLQEYQRKARTGRVQFQSVLEKLLRLRQTCNHWTLCRARIDDLLKVLEGQDVVILNDKNKALLQQALRLFIETQEDCPVCFDTLSEPVITHCKHVYCRRCITKVIELQRKCPMCRQTLGMENLLEPAPEEGQDDDANAFDGDFKSSKTEALLKIVQATCKDPQSKVVIFSQWTSFLNIIQTQIEEAGLKWTRIDGSMKPDKRDAAIAALYDDADTKVMLASLAVCSVGLNLVAADTVILADSWWAPAIEDQAVDRVHRLGQKRPTTVWRLVMENTIEEQVLEIQAAKRELISKAFQEKSKEKKTKETRMADIVKLLGSPA</sequence>
<dbReference type="AlphaFoldDB" id="A0A3M9YA88"/>
<keyword evidence="9" id="KW-0067">ATP-binding</keyword>
<evidence type="ECO:0000256" key="8">
    <source>
        <dbReference type="ARBA" id="ARBA00022833"/>
    </source>
</evidence>
<dbReference type="InterPro" id="IPR038718">
    <property type="entry name" value="SNF2-like_sf"/>
</dbReference>
<dbReference type="PROSITE" id="PS51192">
    <property type="entry name" value="HELICASE_ATP_BIND_1"/>
    <property type="match status" value="1"/>
</dbReference>
<dbReference type="PANTHER" id="PTHR45626:SF11">
    <property type="entry name" value="FAMILY HELICASE, PUTATIVE (AFU_ORTHOLOGUE AFUA_5G06590)-RELATED"/>
    <property type="match status" value="1"/>
</dbReference>
<dbReference type="CDD" id="cd18793">
    <property type="entry name" value="SF2_C_SNF"/>
    <property type="match status" value="1"/>
</dbReference>
<dbReference type="InterPro" id="IPR013083">
    <property type="entry name" value="Znf_RING/FYVE/PHD"/>
</dbReference>
<evidence type="ECO:0000256" key="1">
    <source>
        <dbReference type="ARBA" id="ARBA00004123"/>
    </source>
</evidence>
<evidence type="ECO:0000256" key="3">
    <source>
        <dbReference type="ARBA" id="ARBA00022723"/>
    </source>
</evidence>
<dbReference type="InterPro" id="IPR001841">
    <property type="entry name" value="Znf_RING"/>
</dbReference>
<protein>
    <submittedName>
        <fullName evidence="16">Transcription termination factor, RNA polymerase II</fullName>
    </submittedName>
</protein>
<evidence type="ECO:0000256" key="5">
    <source>
        <dbReference type="ARBA" id="ARBA00022771"/>
    </source>
</evidence>
<keyword evidence="8" id="KW-0862">Zinc</keyword>
<dbReference type="SMART" id="SM00487">
    <property type="entry name" value="DEXDc"/>
    <property type="match status" value="1"/>
</dbReference>
<dbReference type="PROSITE" id="PS00518">
    <property type="entry name" value="ZF_RING_1"/>
    <property type="match status" value="1"/>
</dbReference>
<dbReference type="PROSITE" id="PS50089">
    <property type="entry name" value="ZF_RING_2"/>
    <property type="match status" value="1"/>
</dbReference>
<feature type="compositionally biased region" description="Basic and acidic residues" evidence="12">
    <location>
        <begin position="1"/>
        <end position="11"/>
    </location>
</feature>
<evidence type="ECO:0000256" key="7">
    <source>
        <dbReference type="ARBA" id="ARBA00022806"/>
    </source>
</evidence>
<dbReference type="GO" id="GO:0008270">
    <property type="term" value="F:zinc ion binding"/>
    <property type="evidence" value="ECO:0007669"/>
    <property type="project" value="UniProtKB-KW"/>
</dbReference>
<feature type="domain" description="RING-type" evidence="13">
    <location>
        <begin position="705"/>
        <end position="743"/>
    </location>
</feature>
<evidence type="ECO:0000313" key="16">
    <source>
        <dbReference type="EMBL" id="RNJ57284.1"/>
    </source>
</evidence>
<evidence type="ECO:0000256" key="6">
    <source>
        <dbReference type="ARBA" id="ARBA00022801"/>
    </source>
</evidence>
<evidence type="ECO:0000259" key="15">
    <source>
        <dbReference type="PROSITE" id="PS51194"/>
    </source>
</evidence>
<dbReference type="Gene3D" id="3.40.50.10810">
    <property type="entry name" value="Tandem AAA-ATPase domain"/>
    <property type="match status" value="1"/>
</dbReference>
<dbReference type="STRING" id="1051616.A0A3M9YA88"/>
<name>A0A3M9YA88_9PEZI</name>
<dbReference type="GO" id="GO:0006281">
    <property type="term" value="P:DNA repair"/>
    <property type="evidence" value="ECO:0007669"/>
    <property type="project" value="TreeGrafter"/>
</dbReference>
<dbReference type="GO" id="GO:0004386">
    <property type="term" value="F:helicase activity"/>
    <property type="evidence" value="ECO:0007669"/>
    <property type="project" value="UniProtKB-KW"/>
</dbReference>
<dbReference type="PANTHER" id="PTHR45626">
    <property type="entry name" value="TRANSCRIPTION TERMINATION FACTOR 2-RELATED"/>
    <property type="match status" value="1"/>
</dbReference>
<dbReference type="Pfam" id="PF00176">
    <property type="entry name" value="SNF2-rel_dom"/>
    <property type="match status" value="1"/>
</dbReference>
<evidence type="ECO:0000256" key="11">
    <source>
        <dbReference type="PROSITE-ProRule" id="PRU00175"/>
    </source>
</evidence>
<dbReference type="Gene3D" id="3.40.50.300">
    <property type="entry name" value="P-loop containing nucleotide triphosphate hydrolases"/>
    <property type="match status" value="1"/>
</dbReference>
<feature type="region of interest" description="Disordered" evidence="12">
    <location>
        <begin position="1"/>
        <end position="96"/>
    </location>
</feature>
<dbReference type="InterPro" id="IPR049730">
    <property type="entry name" value="SNF2/RAD54-like_C"/>
</dbReference>
<keyword evidence="3" id="KW-0479">Metal-binding</keyword>
<dbReference type="SMART" id="SM00910">
    <property type="entry name" value="HIRAN"/>
    <property type="match status" value="1"/>
</dbReference>
<evidence type="ECO:0000256" key="12">
    <source>
        <dbReference type="SAM" id="MobiDB-lite"/>
    </source>
</evidence>
<dbReference type="SMART" id="SM00490">
    <property type="entry name" value="HELICc"/>
    <property type="match status" value="1"/>
</dbReference>
<dbReference type="PROSITE" id="PS51194">
    <property type="entry name" value="HELICASE_CTER"/>
    <property type="match status" value="1"/>
</dbReference>
<evidence type="ECO:0000259" key="14">
    <source>
        <dbReference type="PROSITE" id="PS51192"/>
    </source>
</evidence>
<dbReference type="InterPro" id="IPR050628">
    <property type="entry name" value="SNF2_RAD54_helicase_TF"/>
</dbReference>
<evidence type="ECO:0000259" key="13">
    <source>
        <dbReference type="PROSITE" id="PS50089"/>
    </source>
</evidence>
<feature type="domain" description="Helicase ATP-binding" evidence="14">
    <location>
        <begin position="385"/>
        <end position="549"/>
    </location>
</feature>
<dbReference type="GO" id="GO:0016818">
    <property type="term" value="F:hydrolase activity, acting on acid anhydrides, in phosphorus-containing anhydrides"/>
    <property type="evidence" value="ECO:0007669"/>
    <property type="project" value="InterPro"/>
</dbReference>
<dbReference type="Pfam" id="PF08797">
    <property type="entry name" value="HIRAN"/>
    <property type="match status" value="1"/>
</dbReference>
<evidence type="ECO:0000256" key="2">
    <source>
        <dbReference type="ARBA" id="ARBA00007025"/>
    </source>
</evidence>
<keyword evidence="5 11" id="KW-0863">Zinc-finger</keyword>
<dbReference type="Proteomes" id="UP000267145">
    <property type="component" value="Unassembled WGS sequence"/>
</dbReference>
<dbReference type="GO" id="GO:0003676">
    <property type="term" value="F:nucleic acid binding"/>
    <property type="evidence" value="ECO:0007669"/>
    <property type="project" value="InterPro"/>
</dbReference>
<gene>
    <name evidence="16" type="primary">TTF2_2</name>
    <name evidence="16" type="ORF">D7B24_006191</name>
</gene>
<keyword evidence="4" id="KW-0547">Nucleotide-binding</keyword>
<dbReference type="InterPro" id="IPR027417">
    <property type="entry name" value="P-loop_NTPase"/>
</dbReference>
<dbReference type="InterPro" id="IPR000330">
    <property type="entry name" value="SNF2_N"/>
</dbReference>
<comment type="subcellular location">
    <subcellularLocation>
        <location evidence="1">Nucleus</location>
    </subcellularLocation>
</comment>
<dbReference type="SUPFAM" id="SSF57850">
    <property type="entry name" value="RING/U-box"/>
    <property type="match status" value="1"/>
</dbReference>
<dbReference type="GO" id="GO:0005524">
    <property type="term" value="F:ATP binding"/>
    <property type="evidence" value="ECO:0007669"/>
    <property type="project" value="UniProtKB-KW"/>
</dbReference>
<evidence type="ECO:0000313" key="17">
    <source>
        <dbReference type="Proteomes" id="UP000267145"/>
    </source>
</evidence>
<evidence type="ECO:0000256" key="10">
    <source>
        <dbReference type="ARBA" id="ARBA00023242"/>
    </source>
</evidence>
<accession>A0A3M9YA88</accession>
<dbReference type="InterPro" id="IPR017907">
    <property type="entry name" value="Znf_RING_CS"/>
</dbReference>